<sequence>MSMSHSQEVCIGGLLSSARYGSLQNEAQNLNLRSGISQSVAPPFASIGHVHQAKIELPQITKICN</sequence>
<evidence type="ECO:0000313" key="1">
    <source>
        <dbReference type="EnsemblPlants" id="OBART01G04100.1"/>
    </source>
</evidence>
<reference evidence="1" key="2">
    <citation type="submission" date="2015-03" db="UniProtKB">
        <authorList>
            <consortium name="EnsemblPlants"/>
        </authorList>
    </citation>
    <scope>IDENTIFICATION</scope>
</reference>
<reference evidence="1" key="1">
    <citation type="journal article" date="2009" name="Rice">
        <title>De Novo Next Generation Sequencing of Plant Genomes.</title>
        <authorList>
            <person name="Rounsley S."/>
            <person name="Marri P.R."/>
            <person name="Yu Y."/>
            <person name="He R."/>
            <person name="Sisneros N."/>
            <person name="Goicoechea J.L."/>
            <person name="Lee S.J."/>
            <person name="Angelova A."/>
            <person name="Kudrna D."/>
            <person name="Luo M."/>
            <person name="Affourtit J."/>
            <person name="Desany B."/>
            <person name="Knight J."/>
            <person name="Niazi F."/>
            <person name="Egholm M."/>
            <person name="Wing R.A."/>
        </authorList>
    </citation>
    <scope>NUCLEOTIDE SEQUENCE [LARGE SCALE GENOMIC DNA]</scope>
    <source>
        <strain evidence="1">cv. IRGC 105608</strain>
    </source>
</reference>
<dbReference type="EnsemblPlants" id="OBART01G04100.1">
    <property type="protein sequence ID" value="OBART01G04100.1"/>
    <property type="gene ID" value="OBART01G04100"/>
</dbReference>
<dbReference type="Proteomes" id="UP000026960">
    <property type="component" value="Chromosome 1"/>
</dbReference>
<protein>
    <submittedName>
        <fullName evidence="1">Uncharacterized protein</fullName>
    </submittedName>
</protein>
<dbReference type="Gramene" id="OBART01G04100.1">
    <property type="protein sequence ID" value="OBART01G04100.1"/>
    <property type="gene ID" value="OBART01G04100"/>
</dbReference>
<keyword evidence="2" id="KW-1185">Reference proteome</keyword>
<dbReference type="AlphaFoldDB" id="A0A0D3EJX4"/>
<proteinExistence type="predicted"/>
<organism evidence="1">
    <name type="scientific">Oryza barthii</name>
    <dbReference type="NCBI Taxonomy" id="65489"/>
    <lineage>
        <taxon>Eukaryota</taxon>
        <taxon>Viridiplantae</taxon>
        <taxon>Streptophyta</taxon>
        <taxon>Embryophyta</taxon>
        <taxon>Tracheophyta</taxon>
        <taxon>Spermatophyta</taxon>
        <taxon>Magnoliopsida</taxon>
        <taxon>Liliopsida</taxon>
        <taxon>Poales</taxon>
        <taxon>Poaceae</taxon>
        <taxon>BOP clade</taxon>
        <taxon>Oryzoideae</taxon>
        <taxon>Oryzeae</taxon>
        <taxon>Oryzinae</taxon>
        <taxon>Oryza</taxon>
    </lineage>
</organism>
<dbReference type="HOGENOM" id="CLU_2853238_0_0_1"/>
<evidence type="ECO:0000313" key="2">
    <source>
        <dbReference type="Proteomes" id="UP000026960"/>
    </source>
</evidence>
<name>A0A0D3EJX4_9ORYZ</name>
<accession>A0A0D3EJX4</accession>
<dbReference type="PaxDb" id="65489-OBART01G04100.1"/>